<keyword evidence="11" id="KW-1185">Reference proteome</keyword>
<dbReference type="GO" id="GO:0016787">
    <property type="term" value="F:hydrolase activity"/>
    <property type="evidence" value="ECO:0007669"/>
    <property type="project" value="UniProtKB-KW"/>
</dbReference>
<evidence type="ECO:0000256" key="1">
    <source>
        <dbReference type="ARBA" id="ARBA00004202"/>
    </source>
</evidence>
<evidence type="ECO:0000313" key="10">
    <source>
        <dbReference type="EMBL" id="MBP2016945.1"/>
    </source>
</evidence>
<feature type="domain" description="ABC transporter" evidence="9">
    <location>
        <begin position="3"/>
        <end position="243"/>
    </location>
</feature>
<gene>
    <name evidence="10" type="ORF">J2Z79_000319</name>
</gene>
<dbReference type="PROSITE" id="PS50893">
    <property type="entry name" value="ABC_TRANSPORTER_2"/>
    <property type="match status" value="1"/>
</dbReference>
<sequence>MPIVFEAVSHVYQPGTPFEWKALDDVSLTIPDGEFWGIIGPTGSGKSTLIQHMNGLLRPTSGRVLVDGMDLADRRTDLRKVRQRVGLVFQYPEHQLFGETIFEDVAFGPRNMKLDEAEVERRVMRALERVGLPAEMRDRSPFGLSGGQARRVALAGVLAMEPRVLILDEPTAGLDPQGRAEILDLVGTFPALGMTVILVSHSMDDVAERADRVLVMHGGRVHMLGTPRELFSRRAELEAIGLGVPAAVVLADHLRARGWQLPPDIVTLDQAVSAIKAVLHTAGKGADRR</sequence>
<dbReference type="InterPro" id="IPR050095">
    <property type="entry name" value="ECF_ABC_transporter_ATP-bd"/>
</dbReference>
<dbReference type="NCBIfam" id="TIGR04521">
    <property type="entry name" value="ECF_ATPase_2"/>
    <property type="match status" value="1"/>
</dbReference>
<dbReference type="PANTHER" id="PTHR43553:SF27">
    <property type="entry name" value="ENERGY-COUPLING FACTOR TRANSPORTER ATP-BINDING PROTEIN ECFA2"/>
    <property type="match status" value="1"/>
</dbReference>
<evidence type="ECO:0000256" key="2">
    <source>
        <dbReference type="ARBA" id="ARBA00022448"/>
    </source>
</evidence>
<proteinExistence type="inferred from homology"/>
<dbReference type="InterPro" id="IPR017871">
    <property type="entry name" value="ABC_transporter-like_CS"/>
</dbReference>
<accession>A0ABS4JN47</accession>
<dbReference type="PROSITE" id="PS00211">
    <property type="entry name" value="ABC_TRANSPORTER_1"/>
    <property type="match status" value="1"/>
</dbReference>
<dbReference type="InterPro" id="IPR015856">
    <property type="entry name" value="ABC_transpr_CbiO/EcfA_su"/>
</dbReference>
<dbReference type="EC" id="7.-.-.-" evidence="8"/>
<dbReference type="SUPFAM" id="SSF52540">
    <property type="entry name" value="P-loop containing nucleoside triphosphate hydrolases"/>
    <property type="match status" value="1"/>
</dbReference>
<evidence type="ECO:0000256" key="8">
    <source>
        <dbReference type="RuleBase" id="RU365104"/>
    </source>
</evidence>
<dbReference type="SMART" id="SM00382">
    <property type="entry name" value="AAA"/>
    <property type="match status" value="1"/>
</dbReference>
<dbReference type="PANTHER" id="PTHR43553">
    <property type="entry name" value="HEAVY METAL TRANSPORTER"/>
    <property type="match status" value="1"/>
</dbReference>
<dbReference type="EMBL" id="JAGGLG010000002">
    <property type="protein sequence ID" value="MBP2016945.1"/>
    <property type="molecule type" value="Genomic_DNA"/>
</dbReference>
<organism evidence="10 11">
    <name type="scientific">Symbiobacterium terraclitae</name>
    <dbReference type="NCBI Taxonomy" id="557451"/>
    <lineage>
        <taxon>Bacteria</taxon>
        <taxon>Bacillati</taxon>
        <taxon>Bacillota</taxon>
        <taxon>Clostridia</taxon>
        <taxon>Eubacteriales</taxon>
        <taxon>Symbiobacteriaceae</taxon>
        <taxon>Symbiobacterium</taxon>
    </lineage>
</organism>
<name>A0ABS4JN47_9FIRM</name>
<keyword evidence="2 8" id="KW-0813">Transport</keyword>
<keyword evidence="4 8" id="KW-0547">Nucleotide-binding</keyword>
<evidence type="ECO:0000256" key="7">
    <source>
        <dbReference type="ARBA" id="ARBA00023136"/>
    </source>
</evidence>
<dbReference type="RefSeq" id="WP_209465101.1">
    <property type="nucleotide sequence ID" value="NZ_JAGGLG010000002.1"/>
</dbReference>
<evidence type="ECO:0000256" key="6">
    <source>
        <dbReference type="ARBA" id="ARBA00022967"/>
    </source>
</evidence>
<keyword evidence="6" id="KW-1278">Translocase</keyword>
<dbReference type="InterPro" id="IPR003593">
    <property type="entry name" value="AAA+_ATPase"/>
</dbReference>
<dbReference type="InterPro" id="IPR003439">
    <property type="entry name" value="ABC_transporter-like_ATP-bd"/>
</dbReference>
<comment type="subunit">
    <text evidence="8">Forms a stable energy-coupling factor (ECF) transporter complex composed of 2 membrane-embedded substrate-binding proteins (S component), 2 ATP-binding proteins (A component) and 2 transmembrane proteins (T component).</text>
</comment>
<comment type="function">
    <text evidence="8">ATP-binding (A) component of a common energy-coupling factor (ECF) ABC-transporter complex.</text>
</comment>
<comment type="similarity">
    <text evidence="8">Belongs to the ABC transporter superfamily. Energy-coupling factor EcfA family.</text>
</comment>
<dbReference type="GO" id="GO:0005524">
    <property type="term" value="F:ATP binding"/>
    <property type="evidence" value="ECO:0007669"/>
    <property type="project" value="UniProtKB-KW"/>
</dbReference>
<keyword evidence="3 8" id="KW-1003">Cell membrane</keyword>
<reference evidence="10 11" key="1">
    <citation type="submission" date="2021-03" db="EMBL/GenBank/DDBJ databases">
        <title>Genomic Encyclopedia of Type Strains, Phase IV (KMG-IV): sequencing the most valuable type-strain genomes for metagenomic binning, comparative biology and taxonomic classification.</title>
        <authorList>
            <person name="Goeker M."/>
        </authorList>
    </citation>
    <scope>NUCLEOTIDE SEQUENCE [LARGE SCALE GENOMIC DNA]</scope>
    <source>
        <strain evidence="10 11">DSM 27138</strain>
    </source>
</reference>
<evidence type="ECO:0000256" key="5">
    <source>
        <dbReference type="ARBA" id="ARBA00022840"/>
    </source>
</evidence>
<keyword evidence="5 8" id="KW-0067">ATP-binding</keyword>
<evidence type="ECO:0000313" key="11">
    <source>
        <dbReference type="Proteomes" id="UP001519289"/>
    </source>
</evidence>
<dbReference type="InterPro" id="IPR027417">
    <property type="entry name" value="P-loop_NTPase"/>
</dbReference>
<evidence type="ECO:0000256" key="3">
    <source>
        <dbReference type="ARBA" id="ARBA00022475"/>
    </source>
</evidence>
<keyword evidence="10" id="KW-0378">Hydrolase</keyword>
<evidence type="ECO:0000256" key="4">
    <source>
        <dbReference type="ARBA" id="ARBA00022741"/>
    </source>
</evidence>
<evidence type="ECO:0000259" key="9">
    <source>
        <dbReference type="PROSITE" id="PS50893"/>
    </source>
</evidence>
<comment type="caution">
    <text evidence="10">The sequence shown here is derived from an EMBL/GenBank/DDBJ whole genome shotgun (WGS) entry which is preliminary data.</text>
</comment>
<dbReference type="Gene3D" id="3.40.50.300">
    <property type="entry name" value="P-loop containing nucleotide triphosphate hydrolases"/>
    <property type="match status" value="1"/>
</dbReference>
<protein>
    <recommendedName>
        <fullName evidence="8">Energy-coupling factor transporter ATP-binding protein EcfA2</fullName>
        <ecNumber evidence="8">7.-.-.-</ecNumber>
    </recommendedName>
</protein>
<keyword evidence="7 8" id="KW-0472">Membrane</keyword>
<dbReference type="CDD" id="cd03225">
    <property type="entry name" value="ABC_cobalt_CbiO_domain1"/>
    <property type="match status" value="1"/>
</dbReference>
<dbReference type="Proteomes" id="UP001519289">
    <property type="component" value="Unassembled WGS sequence"/>
</dbReference>
<dbReference type="InterPro" id="IPR030946">
    <property type="entry name" value="EcfA2"/>
</dbReference>
<comment type="subcellular location">
    <subcellularLocation>
        <location evidence="1 8">Cell membrane</location>
        <topology evidence="1 8">Peripheral membrane protein</topology>
    </subcellularLocation>
</comment>
<dbReference type="Pfam" id="PF00005">
    <property type="entry name" value="ABC_tran"/>
    <property type="match status" value="1"/>
</dbReference>